<reference evidence="3 4" key="1">
    <citation type="submission" date="2016-08" db="EMBL/GenBank/DDBJ databases">
        <title>Whole genome sequence of Pseudomonas graminis strain UASWS1507, a potential biological control agent for agriculture.</title>
        <authorList>
            <person name="Crovadore J."/>
            <person name="Calmin G."/>
            <person name="Chablais R."/>
            <person name="Cochard B."/>
            <person name="Lefort F."/>
        </authorList>
    </citation>
    <scope>NUCLEOTIDE SEQUENCE [LARGE SCALE GENOMIC DNA]</scope>
    <source>
        <strain evidence="3 4">UASWS1507</strain>
    </source>
</reference>
<dbReference type="InterPro" id="IPR036249">
    <property type="entry name" value="Thioredoxin-like_sf"/>
</dbReference>
<dbReference type="Proteomes" id="UP000095143">
    <property type="component" value="Unassembled WGS sequence"/>
</dbReference>
<dbReference type="AlphaFoldDB" id="A0A1C2DHN9"/>
<protein>
    <submittedName>
        <fullName evidence="3">Disulfide bond formation protein DsbA</fullName>
    </submittedName>
</protein>
<dbReference type="SUPFAM" id="SSF52833">
    <property type="entry name" value="Thioredoxin-like"/>
    <property type="match status" value="1"/>
</dbReference>
<sequence>MATLKVPVTANDHRQGRAHAKVTLVEYGDYECPYCGLAYWVVKKLQQHFGEDLLLVFRNFPLTTAHPHALGAAVTAEYAGSRGFFWEAHDELYENQDRLGVPLYGAIALRHGLSSDELVVAMQTDIYLPKIQSDFNGGVRSGVNGTPAFYIDGLRYDGPPEVTEMSQAIELSSMRGLNR</sequence>
<dbReference type="InterPro" id="IPR013766">
    <property type="entry name" value="Thioredoxin_domain"/>
</dbReference>
<evidence type="ECO:0000256" key="1">
    <source>
        <dbReference type="ARBA" id="ARBA00005791"/>
    </source>
</evidence>
<dbReference type="EMBL" id="MDEN01000068">
    <property type="protein sequence ID" value="OCX14193.1"/>
    <property type="molecule type" value="Genomic_DNA"/>
</dbReference>
<dbReference type="OrthoDB" id="9780340at2"/>
<comment type="similarity">
    <text evidence="1">Belongs to the thioredoxin family. DsbA subfamily.</text>
</comment>
<dbReference type="Pfam" id="PF13462">
    <property type="entry name" value="Thioredoxin_4"/>
    <property type="match status" value="1"/>
</dbReference>
<gene>
    <name evidence="3" type="ORF">BBI10_21900</name>
</gene>
<dbReference type="PANTHER" id="PTHR13887:SF55">
    <property type="entry name" value="SLR0313 PROTEIN"/>
    <property type="match status" value="1"/>
</dbReference>
<name>A0A1C2DHN9_9PSED</name>
<dbReference type="PROSITE" id="PS51352">
    <property type="entry name" value="THIOREDOXIN_2"/>
    <property type="match status" value="1"/>
</dbReference>
<dbReference type="Gene3D" id="3.40.30.10">
    <property type="entry name" value="Glutaredoxin"/>
    <property type="match status" value="1"/>
</dbReference>
<feature type="domain" description="Thioredoxin" evidence="2">
    <location>
        <begin position="1"/>
        <end position="174"/>
    </location>
</feature>
<evidence type="ECO:0000313" key="3">
    <source>
        <dbReference type="EMBL" id="OCX14193.1"/>
    </source>
</evidence>
<organism evidence="3 4">
    <name type="scientific">Pseudomonas graminis</name>
    <dbReference type="NCBI Taxonomy" id="158627"/>
    <lineage>
        <taxon>Bacteria</taxon>
        <taxon>Pseudomonadati</taxon>
        <taxon>Pseudomonadota</taxon>
        <taxon>Gammaproteobacteria</taxon>
        <taxon>Pseudomonadales</taxon>
        <taxon>Pseudomonadaceae</taxon>
        <taxon>Pseudomonas</taxon>
    </lineage>
</organism>
<comment type="caution">
    <text evidence="3">The sequence shown here is derived from an EMBL/GenBank/DDBJ whole genome shotgun (WGS) entry which is preliminary data.</text>
</comment>
<proteinExistence type="inferred from homology"/>
<accession>A0A1C2DHN9</accession>
<evidence type="ECO:0000313" key="4">
    <source>
        <dbReference type="Proteomes" id="UP000095143"/>
    </source>
</evidence>
<dbReference type="InterPro" id="IPR012336">
    <property type="entry name" value="Thioredoxin-like_fold"/>
</dbReference>
<evidence type="ECO:0000259" key="2">
    <source>
        <dbReference type="PROSITE" id="PS51352"/>
    </source>
</evidence>
<dbReference type="PANTHER" id="PTHR13887">
    <property type="entry name" value="GLUTATHIONE S-TRANSFERASE KAPPA"/>
    <property type="match status" value="1"/>
</dbReference>
<dbReference type="RefSeq" id="WP_065991699.1">
    <property type="nucleotide sequence ID" value="NZ_MDEN01000068.1"/>
</dbReference>